<feature type="transmembrane region" description="Helical" evidence="8">
    <location>
        <begin position="85"/>
        <end position="106"/>
    </location>
</feature>
<dbReference type="PANTHER" id="PTHR43528">
    <property type="entry name" value="ALPHA-KETOGLUTARATE PERMEASE"/>
    <property type="match status" value="1"/>
</dbReference>
<feature type="transmembrane region" description="Helical" evidence="8">
    <location>
        <begin position="365"/>
        <end position="384"/>
    </location>
</feature>
<dbReference type="PROSITE" id="PS50850">
    <property type="entry name" value="MFS"/>
    <property type="match status" value="1"/>
</dbReference>
<feature type="transmembrane region" description="Helical" evidence="8">
    <location>
        <begin position="400"/>
        <end position="420"/>
    </location>
</feature>
<dbReference type="GO" id="GO:0005886">
    <property type="term" value="C:plasma membrane"/>
    <property type="evidence" value="ECO:0007669"/>
    <property type="project" value="UniProtKB-SubCell"/>
</dbReference>
<reference evidence="10 11" key="1">
    <citation type="submission" date="2020-04" db="EMBL/GenBank/DDBJ databases">
        <title>Description of novel Gluconacetobacter.</title>
        <authorList>
            <person name="Sombolestani A."/>
        </authorList>
    </citation>
    <scope>NUCLEOTIDE SEQUENCE [LARGE SCALE GENOMIC DNA]</scope>
    <source>
        <strain evidence="10 11">LMG 1382</strain>
    </source>
</reference>
<dbReference type="InterPro" id="IPR036259">
    <property type="entry name" value="MFS_trans_sf"/>
</dbReference>
<organism evidence="10 11">
    <name type="scientific">Gluconacetobacter liquefaciens</name>
    <name type="common">Acetobacter liquefaciens</name>
    <dbReference type="NCBI Taxonomy" id="89584"/>
    <lineage>
        <taxon>Bacteria</taxon>
        <taxon>Pseudomonadati</taxon>
        <taxon>Pseudomonadota</taxon>
        <taxon>Alphaproteobacteria</taxon>
        <taxon>Acetobacterales</taxon>
        <taxon>Acetobacteraceae</taxon>
        <taxon>Gluconacetobacter</taxon>
    </lineage>
</organism>
<feature type="domain" description="Major facilitator superfamily (MFS) profile" evidence="9">
    <location>
        <begin position="73"/>
        <end position="487"/>
    </location>
</feature>
<keyword evidence="3" id="KW-1003">Cell membrane</keyword>
<protein>
    <recommendedName>
        <fullName evidence="9">Major facilitator superfamily (MFS) profile domain-containing protein</fullName>
    </recommendedName>
</protein>
<feature type="transmembrane region" description="Helical" evidence="8">
    <location>
        <begin position="337"/>
        <end position="358"/>
    </location>
</feature>
<evidence type="ECO:0000256" key="2">
    <source>
        <dbReference type="ARBA" id="ARBA00022448"/>
    </source>
</evidence>
<feature type="transmembrane region" description="Helical" evidence="8">
    <location>
        <begin position="112"/>
        <end position="133"/>
    </location>
</feature>
<dbReference type="AlphaFoldDB" id="A0A7W4PCH6"/>
<feature type="transmembrane region" description="Helical" evidence="8">
    <location>
        <begin position="295"/>
        <end position="317"/>
    </location>
</feature>
<keyword evidence="2" id="KW-0813">Transport</keyword>
<evidence type="ECO:0000256" key="8">
    <source>
        <dbReference type="SAM" id="Phobius"/>
    </source>
</evidence>
<evidence type="ECO:0000313" key="10">
    <source>
        <dbReference type="EMBL" id="MBB2187319.1"/>
    </source>
</evidence>
<dbReference type="GO" id="GO:0015293">
    <property type="term" value="F:symporter activity"/>
    <property type="evidence" value="ECO:0007669"/>
    <property type="project" value="UniProtKB-KW"/>
</dbReference>
<evidence type="ECO:0000256" key="6">
    <source>
        <dbReference type="ARBA" id="ARBA00022989"/>
    </source>
</evidence>
<dbReference type="Gene3D" id="1.20.1250.20">
    <property type="entry name" value="MFS general substrate transporter like domains"/>
    <property type="match status" value="2"/>
</dbReference>
<accession>A0A7W4PCH6</accession>
<proteinExistence type="predicted"/>
<name>A0A7W4PCH6_GLULI</name>
<keyword evidence="7 8" id="KW-0472">Membrane</keyword>
<feature type="transmembrane region" description="Helical" evidence="8">
    <location>
        <begin position="457"/>
        <end position="480"/>
    </location>
</feature>
<evidence type="ECO:0000313" key="11">
    <source>
        <dbReference type="Proteomes" id="UP000562982"/>
    </source>
</evidence>
<sequence length="505" mass="54505">MVVGDDLCLQPFEQTVFPGIGIEYDDVFPYCGRTALRRRSALGKFLKQAGEGAAMRYSFPDDASMCRKREISRVVSLSMGNGLEYYNFVLYVFFAPFIGTTFFDLGPGSHTLLPALIAFGSGFLFRPLGAFVMGRMAAKRGEMPVLVLTFLLMGMASLGFVLLPGARRIGMLAPIMVFVFRAIQGFAEGGEIGPATQMLYATSTGRRQVANATMQYITQYVASLVAALVGTLVSVLFPEGALADWGWRLPFLIGSLVAVIGLRLRVGQAIRPQDRVGAAPVRMKNLSASNEGADVFSWTTAALILCVVSASALATYVRSFGVSYAMGQLHATAFTSLVAMTVGIAAGLAAMITGIALYHRVSRRLILLGTIIATELSVLPVYLICIRHPSLPTLLLLNSVTYWLSGITSAISIMTILRAIPAERRSLLFGMLYTMAVSVFGGLAQPVMEWSIDHTGWLLLPAFTTMLASPIGLVALLVLLGRSQEPPVSRVSDRCRGQGWEELVP</sequence>
<feature type="transmembrane region" description="Helical" evidence="8">
    <location>
        <begin position="216"/>
        <end position="237"/>
    </location>
</feature>
<dbReference type="PANTHER" id="PTHR43528:SF3">
    <property type="entry name" value="CITRATE-PROTON SYMPORTER"/>
    <property type="match status" value="1"/>
</dbReference>
<feature type="transmembrane region" description="Helical" evidence="8">
    <location>
        <begin position="427"/>
        <end position="445"/>
    </location>
</feature>
<evidence type="ECO:0000256" key="5">
    <source>
        <dbReference type="ARBA" id="ARBA00022847"/>
    </source>
</evidence>
<keyword evidence="4 8" id="KW-0812">Transmembrane</keyword>
<evidence type="ECO:0000256" key="7">
    <source>
        <dbReference type="ARBA" id="ARBA00023136"/>
    </source>
</evidence>
<comment type="caution">
    <text evidence="10">The sequence shown here is derived from an EMBL/GenBank/DDBJ whole genome shotgun (WGS) entry which is preliminary data.</text>
</comment>
<dbReference type="EMBL" id="JABEQI010000007">
    <property type="protein sequence ID" value="MBB2187319.1"/>
    <property type="molecule type" value="Genomic_DNA"/>
</dbReference>
<evidence type="ECO:0000259" key="9">
    <source>
        <dbReference type="PROSITE" id="PS50850"/>
    </source>
</evidence>
<comment type="subcellular location">
    <subcellularLocation>
        <location evidence="1">Cell membrane</location>
        <topology evidence="1">Multi-pass membrane protein</topology>
    </subcellularLocation>
</comment>
<feature type="transmembrane region" description="Helical" evidence="8">
    <location>
        <begin position="145"/>
        <end position="163"/>
    </location>
</feature>
<dbReference type="InterPro" id="IPR051084">
    <property type="entry name" value="H+-coupled_symporters"/>
</dbReference>
<evidence type="ECO:0000256" key="1">
    <source>
        <dbReference type="ARBA" id="ARBA00004651"/>
    </source>
</evidence>
<dbReference type="RefSeq" id="WP_170143235.1">
    <property type="nucleotide sequence ID" value="NZ_JABEQI010000007.1"/>
</dbReference>
<gene>
    <name evidence="10" type="ORF">HLH32_13205</name>
</gene>
<evidence type="ECO:0000256" key="3">
    <source>
        <dbReference type="ARBA" id="ARBA00022475"/>
    </source>
</evidence>
<keyword evidence="5" id="KW-0769">Symport</keyword>
<evidence type="ECO:0000256" key="4">
    <source>
        <dbReference type="ARBA" id="ARBA00022692"/>
    </source>
</evidence>
<dbReference type="SUPFAM" id="SSF103473">
    <property type="entry name" value="MFS general substrate transporter"/>
    <property type="match status" value="1"/>
</dbReference>
<keyword evidence="6 8" id="KW-1133">Transmembrane helix</keyword>
<dbReference type="InterPro" id="IPR020846">
    <property type="entry name" value="MFS_dom"/>
</dbReference>
<feature type="transmembrane region" description="Helical" evidence="8">
    <location>
        <begin position="249"/>
        <end position="266"/>
    </location>
</feature>
<dbReference type="Proteomes" id="UP000562982">
    <property type="component" value="Unassembled WGS sequence"/>
</dbReference>